<dbReference type="GO" id="GO:0004175">
    <property type="term" value="F:endopeptidase activity"/>
    <property type="evidence" value="ECO:0007669"/>
    <property type="project" value="UniProtKB-ARBA"/>
</dbReference>
<evidence type="ECO:0000256" key="1">
    <source>
        <dbReference type="SAM" id="Phobius"/>
    </source>
</evidence>
<keyword evidence="3" id="KW-0378">Hydrolase</keyword>
<feature type="transmembrane region" description="Helical" evidence="1">
    <location>
        <begin position="270"/>
        <end position="291"/>
    </location>
</feature>
<dbReference type="RefSeq" id="WP_132281436.1">
    <property type="nucleotide sequence ID" value="NZ_JAOBST010000071.1"/>
</dbReference>
<keyword evidence="3" id="KW-0645">Protease</keyword>
<sequence>MEQQQNGTPPVPVESGGKRFMRLWGPLLIKWGIAFATMMAGAMVCSFLYMSAHYDAAMEAMENQEQMMNLYNAILEEFMKWLTAIEGIAAFITIPVMLILFHKDRVKERVSGILPNKKAPIWKYGAVLLMSVAMCWGLNNLIAISGVSAISGSYEKTMEILYTPPLLIQIICLGILVPVCEELVFRGLMFKRLRARAGYMQSAIYSSVVFAILHVNLVQLIYSFVLGLMLAYIYEKYGSIKAPVAAHVVMNIFSVLATKYELLDWLAADIMRIGVVTVVCAAVAATMFVFIQRIEERPDYPNKPGENGNLAAV</sequence>
<dbReference type="GO" id="GO:0008237">
    <property type="term" value="F:metallopeptidase activity"/>
    <property type="evidence" value="ECO:0007669"/>
    <property type="project" value="UniProtKB-KW"/>
</dbReference>
<dbReference type="EMBL" id="SMMX01000031">
    <property type="protein sequence ID" value="TDA20133.1"/>
    <property type="molecule type" value="Genomic_DNA"/>
</dbReference>
<protein>
    <submittedName>
        <fullName evidence="3">CPBP family intramembrane metalloprotease</fullName>
    </submittedName>
</protein>
<feature type="domain" description="CAAX prenyl protease 2/Lysostaphin resistance protein A-like" evidence="2">
    <location>
        <begin position="165"/>
        <end position="253"/>
    </location>
</feature>
<dbReference type="InterPro" id="IPR052710">
    <property type="entry name" value="CAAX_protease"/>
</dbReference>
<keyword evidence="1" id="KW-0472">Membrane</keyword>
<proteinExistence type="predicted"/>
<evidence type="ECO:0000313" key="4">
    <source>
        <dbReference type="Proteomes" id="UP000295710"/>
    </source>
</evidence>
<feature type="transmembrane region" description="Helical" evidence="1">
    <location>
        <begin position="121"/>
        <end position="146"/>
    </location>
</feature>
<dbReference type="GO" id="GO:0080120">
    <property type="term" value="P:CAAX-box protein maturation"/>
    <property type="evidence" value="ECO:0007669"/>
    <property type="project" value="UniProtKB-ARBA"/>
</dbReference>
<dbReference type="Pfam" id="PF02517">
    <property type="entry name" value="Rce1-like"/>
    <property type="match status" value="1"/>
</dbReference>
<keyword evidence="1" id="KW-1133">Transmembrane helix</keyword>
<dbReference type="Proteomes" id="UP000295710">
    <property type="component" value="Unassembled WGS sequence"/>
</dbReference>
<keyword evidence="4" id="KW-1185">Reference proteome</keyword>
<dbReference type="GO" id="GO:0006508">
    <property type="term" value="P:proteolysis"/>
    <property type="evidence" value="ECO:0007669"/>
    <property type="project" value="UniProtKB-KW"/>
</dbReference>
<gene>
    <name evidence="3" type="ORF">E1963_18650</name>
</gene>
<comment type="caution">
    <text evidence="3">The sequence shown here is derived from an EMBL/GenBank/DDBJ whole genome shotgun (WGS) entry which is preliminary data.</text>
</comment>
<dbReference type="PANTHER" id="PTHR36435:SF1">
    <property type="entry name" value="CAAX AMINO TERMINAL PROTEASE FAMILY PROTEIN"/>
    <property type="match status" value="1"/>
</dbReference>
<evidence type="ECO:0000313" key="3">
    <source>
        <dbReference type="EMBL" id="TDA20133.1"/>
    </source>
</evidence>
<name>A0A4R4FBX2_9FIRM</name>
<dbReference type="AlphaFoldDB" id="A0A4R4FBX2"/>
<feature type="transmembrane region" description="Helical" evidence="1">
    <location>
        <begin position="78"/>
        <end position="101"/>
    </location>
</feature>
<reference evidence="3 4" key="1">
    <citation type="journal article" date="2016" name="Nat. Microbiol.">
        <title>The Mouse Intestinal Bacterial Collection (miBC) provides host-specific insight into cultured diversity and functional potential of the gut microbiota.</title>
        <authorList>
            <person name="Lagkouvardos I."/>
            <person name="Pukall R."/>
            <person name="Abt B."/>
            <person name="Foesel B.U."/>
            <person name="Meier-Kolthoff J.P."/>
            <person name="Kumar N."/>
            <person name="Bresciani A."/>
            <person name="Martinez I."/>
            <person name="Just S."/>
            <person name="Ziegler C."/>
            <person name="Brugiroux S."/>
            <person name="Garzetti D."/>
            <person name="Wenning M."/>
            <person name="Bui T.P."/>
            <person name="Wang J."/>
            <person name="Hugenholtz F."/>
            <person name="Plugge C.M."/>
            <person name="Peterson D.A."/>
            <person name="Hornef M.W."/>
            <person name="Baines J.F."/>
            <person name="Smidt H."/>
            <person name="Walter J."/>
            <person name="Kristiansen K."/>
            <person name="Nielsen H.B."/>
            <person name="Haller D."/>
            <person name="Overmann J."/>
            <person name="Stecher B."/>
            <person name="Clavel T."/>
        </authorList>
    </citation>
    <scope>NUCLEOTIDE SEQUENCE [LARGE SCALE GENOMIC DNA]</scope>
    <source>
        <strain evidence="3 4">DSM 28560</strain>
    </source>
</reference>
<feature type="transmembrane region" description="Helical" evidence="1">
    <location>
        <begin position="28"/>
        <end position="49"/>
    </location>
</feature>
<feature type="transmembrane region" description="Helical" evidence="1">
    <location>
        <begin position="166"/>
        <end position="188"/>
    </location>
</feature>
<dbReference type="InterPro" id="IPR003675">
    <property type="entry name" value="Rce1/LyrA-like_dom"/>
</dbReference>
<evidence type="ECO:0000259" key="2">
    <source>
        <dbReference type="Pfam" id="PF02517"/>
    </source>
</evidence>
<feature type="transmembrane region" description="Helical" evidence="1">
    <location>
        <begin position="208"/>
        <end position="234"/>
    </location>
</feature>
<keyword evidence="1" id="KW-0812">Transmembrane</keyword>
<dbReference type="PANTHER" id="PTHR36435">
    <property type="entry name" value="SLR1288 PROTEIN"/>
    <property type="match status" value="1"/>
</dbReference>
<keyword evidence="3" id="KW-0482">Metalloprotease</keyword>
<organism evidence="3 4">
    <name type="scientific">Extibacter muris</name>
    <dbReference type="NCBI Taxonomy" id="1796622"/>
    <lineage>
        <taxon>Bacteria</taxon>
        <taxon>Bacillati</taxon>
        <taxon>Bacillota</taxon>
        <taxon>Clostridia</taxon>
        <taxon>Lachnospirales</taxon>
        <taxon>Lachnospiraceae</taxon>
        <taxon>Extibacter</taxon>
    </lineage>
</organism>
<accession>A0A4R4FBX2</accession>